<keyword evidence="4 8" id="KW-0597">Phosphoprotein</keyword>
<dbReference type="PANTHER" id="PTHR43047:SF64">
    <property type="entry name" value="HISTIDINE KINASE CONTAINING CHEY-HOMOLOGOUS RECEIVER DOMAIN AND PAS DOMAIN-RELATED"/>
    <property type="match status" value="1"/>
</dbReference>
<dbReference type="SMART" id="SM00091">
    <property type="entry name" value="PAS"/>
    <property type="match status" value="1"/>
</dbReference>
<evidence type="ECO:0000256" key="2">
    <source>
        <dbReference type="ARBA" id="ARBA00006402"/>
    </source>
</evidence>
<dbReference type="Pfam" id="PF13426">
    <property type="entry name" value="PAS_9"/>
    <property type="match status" value="1"/>
</dbReference>
<dbReference type="EMBL" id="JAQOSQ010000028">
    <property type="protein sequence ID" value="MDJ1185186.1"/>
    <property type="molecule type" value="Genomic_DNA"/>
</dbReference>
<dbReference type="EC" id="2.7.13.3" evidence="3"/>
<evidence type="ECO:0000313" key="13">
    <source>
        <dbReference type="EMBL" id="MDJ1185186.1"/>
    </source>
</evidence>
<dbReference type="Gene3D" id="3.30.450.40">
    <property type="match status" value="1"/>
</dbReference>
<gene>
    <name evidence="13" type="ORF">PMH09_18520</name>
</gene>
<dbReference type="SUPFAM" id="SSF47384">
    <property type="entry name" value="Homodimeric domain of signal transducing histidine kinase"/>
    <property type="match status" value="1"/>
</dbReference>
<dbReference type="Pfam" id="PF00512">
    <property type="entry name" value="HisKA"/>
    <property type="match status" value="1"/>
</dbReference>
<comment type="caution">
    <text evidence="13">The sequence shown here is derived from an EMBL/GenBank/DDBJ whole genome shotgun (WGS) entry which is preliminary data.</text>
</comment>
<dbReference type="Gene3D" id="3.40.50.2300">
    <property type="match status" value="2"/>
</dbReference>
<dbReference type="SMART" id="SM00387">
    <property type="entry name" value="HATPase_c"/>
    <property type="match status" value="1"/>
</dbReference>
<feature type="modified residue" description="4-aspartylphosphate" evidence="8">
    <location>
        <position position="789"/>
    </location>
</feature>
<evidence type="ECO:0000256" key="9">
    <source>
        <dbReference type="SAM" id="Coils"/>
    </source>
</evidence>
<dbReference type="InterPro" id="IPR003018">
    <property type="entry name" value="GAF"/>
</dbReference>
<evidence type="ECO:0000259" key="10">
    <source>
        <dbReference type="PROSITE" id="PS50046"/>
    </source>
</evidence>
<keyword evidence="6" id="KW-0418">Kinase</keyword>
<dbReference type="PRINTS" id="PR00344">
    <property type="entry name" value="BCTRLSENSOR"/>
</dbReference>
<dbReference type="Gene3D" id="1.10.287.130">
    <property type="match status" value="1"/>
</dbReference>
<dbReference type="Gene3D" id="3.30.565.10">
    <property type="entry name" value="Histidine kinase-like ATPase, C-terminal domain"/>
    <property type="match status" value="1"/>
</dbReference>
<dbReference type="Pfam" id="PF01590">
    <property type="entry name" value="GAF"/>
    <property type="match status" value="1"/>
</dbReference>
<dbReference type="PROSITE" id="PS50109">
    <property type="entry name" value="HIS_KIN"/>
    <property type="match status" value="1"/>
</dbReference>
<feature type="coiled-coil region" evidence="9">
    <location>
        <begin position="129"/>
        <end position="160"/>
    </location>
</feature>
<evidence type="ECO:0000259" key="11">
    <source>
        <dbReference type="PROSITE" id="PS50109"/>
    </source>
</evidence>
<evidence type="ECO:0000313" key="14">
    <source>
        <dbReference type="Proteomes" id="UP001232992"/>
    </source>
</evidence>
<proteinExistence type="inferred from homology"/>
<name>A0ABT7C159_9CYAN</name>
<dbReference type="InterPro" id="IPR001789">
    <property type="entry name" value="Sig_transdc_resp-reg_receiver"/>
</dbReference>
<dbReference type="CDD" id="cd00082">
    <property type="entry name" value="HisKA"/>
    <property type="match status" value="1"/>
</dbReference>
<evidence type="ECO:0000256" key="4">
    <source>
        <dbReference type="ARBA" id="ARBA00022553"/>
    </source>
</evidence>
<feature type="domain" description="Response regulatory" evidence="12">
    <location>
        <begin position="11"/>
        <end position="127"/>
    </location>
</feature>
<feature type="coiled-coil region" evidence="9">
    <location>
        <begin position="475"/>
        <end position="502"/>
    </location>
</feature>
<keyword evidence="14" id="KW-1185">Reference proteome</keyword>
<dbReference type="InterPro" id="IPR029016">
    <property type="entry name" value="GAF-like_dom_sf"/>
</dbReference>
<evidence type="ECO:0000256" key="8">
    <source>
        <dbReference type="PROSITE-ProRule" id="PRU00169"/>
    </source>
</evidence>
<dbReference type="InterPro" id="IPR036097">
    <property type="entry name" value="HisK_dim/P_sf"/>
</dbReference>
<keyword evidence="9" id="KW-0175">Coiled coil</keyword>
<organism evidence="13 14">
    <name type="scientific">Roseofilum casamattae BLCC-M143</name>
    <dbReference type="NCBI Taxonomy" id="3022442"/>
    <lineage>
        <taxon>Bacteria</taxon>
        <taxon>Bacillati</taxon>
        <taxon>Cyanobacteriota</taxon>
        <taxon>Cyanophyceae</taxon>
        <taxon>Desertifilales</taxon>
        <taxon>Desertifilaceae</taxon>
        <taxon>Roseofilum</taxon>
        <taxon>Roseofilum casamattae</taxon>
    </lineage>
</organism>
<dbReference type="InterPro" id="IPR003594">
    <property type="entry name" value="HATPase_dom"/>
</dbReference>
<feature type="domain" description="Phytochrome chromophore attachment site" evidence="10">
    <location>
        <begin position="311"/>
        <end position="471"/>
    </location>
</feature>
<dbReference type="InterPro" id="IPR035965">
    <property type="entry name" value="PAS-like_dom_sf"/>
</dbReference>
<dbReference type="SUPFAM" id="SSF52172">
    <property type="entry name" value="CheY-like"/>
    <property type="match status" value="2"/>
</dbReference>
<dbReference type="InterPro" id="IPR011006">
    <property type="entry name" value="CheY-like_superfamily"/>
</dbReference>
<dbReference type="Proteomes" id="UP001232992">
    <property type="component" value="Unassembled WGS sequence"/>
</dbReference>
<reference evidence="13 14" key="1">
    <citation type="submission" date="2023-01" db="EMBL/GenBank/DDBJ databases">
        <title>Novel diversity within Roseofilum (Cyanobacteria; Desertifilaceae) from marine benthic mats with descriptions of four novel species.</title>
        <authorList>
            <person name="Wang Y."/>
            <person name="Berthold D.E."/>
            <person name="Hu J."/>
            <person name="Lefler F.W."/>
            <person name="Laughinghouse H.D. IV."/>
        </authorList>
    </citation>
    <scope>NUCLEOTIDE SEQUENCE [LARGE SCALE GENOMIC DNA]</scope>
    <source>
        <strain evidence="13 14">BLCC-M143</strain>
    </source>
</reference>
<dbReference type="SMART" id="SM00065">
    <property type="entry name" value="GAF"/>
    <property type="match status" value="1"/>
</dbReference>
<comment type="similarity">
    <text evidence="2">In the N-terminal section; belongs to the phytochrome family.</text>
</comment>
<dbReference type="SMART" id="SM00448">
    <property type="entry name" value="REC"/>
    <property type="match status" value="2"/>
</dbReference>
<dbReference type="SUPFAM" id="SSF55781">
    <property type="entry name" value="GAF domain-like"/>
    <property type="match status" value="1"/>
</dbReference>
<dbReference type="CDD" id="cd16922">
    <property type="entry name" value="HATPase_EvgS-ArcB-TorS-like"/>
    <property type="match status" value="1"/>
</dbReference>
<dbReference type="NCBIfam" id="TIGR00229">
    <property type="entry name" value="sensory_box"/>
    <property type="match status" value="1"/>
</dbReference>
<accession>A0ABT7C159</accession>
<dbReference type="CDD" id="cd00130">
    <property type="entry name" value="PAS"/>
    <property type="match status" value="1"/>
</dbReference>
<dbReference type="CDD" id="cd19920">
    <property type="entry name" value="REC_PA4781-like"/>
    <property type="match status" value="1"/>
</dbReference>
<dbReference type="InterPro" id="IPR003661">
    <property type="entry name" value="HisK_dim/P_dom"/>
</dbReference>
<evidence type="ECO:0000256" key="1">
    <source>
        <dbReference type="ARBA" id="ARBA00000085"/>
    </source>
</evidence>
<feature type="domain" description="Histidine kinase" evidence="11">
    <location>
        <begin position="512"/>
        <end position="723"/>
    </location>
</feature>
<evidence type="ECO:0000256" key="7">
    <source>
        <dbReference type="ARBA" id="ARBA00023012"/>
    </source>
</evidence>
<dbReference type="PANTHER" id="PTHR43047">
    <property type="entry name" value="TWO-COMPONENT HISTIDINE PROTEIN KINASE"/>
    <property type="match status" value="1"/>
</dbReference>
<dbReference type="PROSITE" id="PS50046">
    <property type="entry name" value="PHYTOCHROME_2"/>
    <property type="match status" value="1"/>
</dbReference>
<dbReference type="Pfam" id="PF02518">
    <property type="entry name" value="HATPase_c"/>
    <property type="match status" value="1"/>
</dbReference>
<evidence type="ECO:0000259" key="12">
    <source>
        <dbReference type="PROSITE" id="PS50110"/>
    </source>
</evidence>
<protein>
    <recommendedName>
        <fullName evidence="3">histidine kinase</fullName>
        <ecNumber evidence="3">2.7.13.3</ecNumber>
    </recommendedName>
</protein>
<dbReference type="Gene3D" id="3.30.450.20">
    <property type="entry name" value="PAS domain"/>
    <property type="match status" value="1"/>
</dbReference>
<keyword evidence="5" id="KW-0808">Transferase</keyword>
<dbReference type="SMART" id="SM00388">
    <property type="entry name" value="HisKA"/>
    <property type="match status" value="1"/>
</dbReference>
<dbReference type="Pfam" id="PF00072">
    <property type="entry name" value="Response_reg"/>
    <property type="match status" value="1"/>
</dbReference>
<keyword evidence="7" id="KW-0902">Two-component regulatory system</keyword>
<dbReference type="InterPro" id="IPR016132">
    <property type="entry name" value="Phyto_chromo_attachment"/>
</dbReference>
<dbReference type="SUPFAM" id="SSF55785">
    <property type="entry name" value="PYP-like sensor domain (PAS domain)"/>
    <property type="match status" value="1"/>
</dbReference>
<comment type="catalytic activity">
    <reaction evidence="1">
        <text>ATP + protein L-histidine = ADP + protein N-phospho-L-histidine.</text>
        <dbReference type="EC" id="2.7.13.3"/>
    </reaction>
</comment>
<evidence type="ECO:0000256" key="3">
    <source>
        <dbReference type="ARBA" id="ARBA00012438"/>
    </source>
</evidence>
<dbReference type="SUPFAM" id="SSF55874">
    <property type="entry name" value="ATPase domain of HSP90 chaperone/DNA topoisomerase II/histidine kinase"/>
    <property type="match status" value="1"/>
</dbReference>
<dbReference type="InterPro" id="IPR004358">
    <property type="entry name" value="Sig_transdc_His_kin-like_C"/>
</dbReference>
<dbReference type="InterPro" id="IPR036890">
    <property type="entry name" value="HATPase_C_sf"/>
</dbReference>
<evidence type="ECO:0000256" key="6">
    <source>
        <dbReference type="ARBA" id="ARBA00022777"/>
    </source>
</evidence>
<sequence>MSASLNSRQAQILIIDDSLNNLHVLCATLKQAGYKTRGVKNSKMALISIQAALPDLILLDIKMPGIDGYEVCRRLKANPDICNIPVIFISALDQPIDLVKAFEVGGCDYITKPFQIEEVLVRVKHQLTIRDLEKQLTDRNHQLQHEIEQQQIAQKALQESNKKFTKVFLLSPNAMAITEYPKCTFLEVNQAFLEMTGYANSEVLGKDPYSLNLFVNLSQAQAISDLLKTHKKVQNRDIIIQTKTAEERVILLSAELIYLQDKLYSLCVFNDITERQKIERERNAILNELQERVQLEKVTRQVVERMRRTLDLEQIFRSITEDIRQTLRCDRVGIFRFKEDWSGEFVAESVGKGWLSILNCDETIKQPLESDRCYINLYTQEQQTLLDTYLQETQGGRYHNSTPYMCVSNIEQSGFDPCYVDLLRQFQAKAYLTVPLFTDRQLWGLLACYQNDGPRLWKDTEINFLVEIGEQLGVALNQAQLLEKARQQSEELNRTIHLAEAANQTKSDFLAKMTHELRTPLNAILGFTQILQQDVTLANSTQEHLSIIHNSGEHLLGLINDVLEMAKLESGSTRLNNNPFDLHKFLNDLGMTIRLQAIAKGLCFQINIDSQVPQWIEADEIKLRQVLLNLLDNSLKFTESGTIYLRVSYPSSLRFEVEDTGSGISTETLSTLFSPFSNAPSQEGTGLGLALSQRFINLMGGQIQVQTEVGEGSCFTFELPIESINSQIQSTSEHQHPSYRILAIGEHGAEHNYIVHLLQLMGFEVREATGEEEVMALWESWFPHLMLIDISISTMDSWAIAQQIRATPQGRHAVIIATIPESFDAFINLMEWDDWIDYPINEAIFIEKIARCLQIPYSSDRKSDGSHYSKATNGYLSPSSSTSLSALDPYWRLRRTTDLEQLKDHLNQMPLDWTKQLYQAACRGSDLTILQLIASIPEQFQNLSDRLAGWANDFQFEQIISLIEPIEISQD</sequence>
<dbReference type="InterPro" id="IPR005467">
    <property type="entry name" value="His_kinase_dom"/>
</dbReference>
<feature type="domain" description="Response regulatory" evidence="12">
    <location>
        <begin position="740"/>
        <end position="853"/>
    </location>
</feature>
<dbReference type="PROSITE" id="PS50110">
    <property type="entry name" value="RESPONSE_REGULATORY"/>
    <property type="match status" value="2"/>
</dbReference>
<evidence type="ECO:0000256" key="5">
    <source>
        <dbReference type="ARBA" id="ARBA00022679"/>
    </source>
</evidence>
<dbReference type="InterPro" id="IPR000014">
    <property type="entry name" value="PAS"/>
</dbReference>
<feature type="modified residue" description="4-aspartylphosphate" evidence="8">
    <location>
        <position position="60"/>
    </location>
</feature>
<dbReference type="RefSeq" id="WP_283759833.1">
    <property type="nucleotide sequence ID" value="NZ_JAQOSQ010000028.1"/>
</dbReference>